<reference evidence="2" key="1">
    <citation type="submission" date="2021-02" db="EMBL/GenBank/DDBJ databases">
        <authorList>
            <person name="Dougan E. K."/>
            <person name="Rhodes N."/>
            <person name="Thang M."/>
            <person name="Chan C."/>
        </authorList>
    </citation>
    <scope>NUCLEOTIDE SEQUENCE</scope>
</reference>
<feature type="non-terminal residue" evidence="2">
    <location>
        <position position="1"/>
    </location>
</feature>
<feature type="compositionally biased region" description="Polar residues" evidence="1">
    <location>
        <begin position="166"/>
        <end position="175"/>
    </location>
</feature>
<name>A0A813E8I8_POLGL</name>
<sequence length="175" mass="18139">MAAGTAKAAGAEAKDLSSHQQQQQQQQQQQLSSSSKREVSRNSSHRGSHNTGAMTARERGKFASNIQRSSDAAAIQLSLDRFRSGLSAQEPILQDLQRLQASFRVLPELKPNSAGTEARHAALRATFKAAAAPIAAAAAAAALASFKAAAAAADGGFKPPPKTPDSAPTLSISIP</sequence>
<feature type="compositionally biased region" description="Low complexity" evidence="1">
    <location>
        <begin position="1"/>
        <end position="11"/>
    </location>
</feature>
<protein>
    <submittedName>
        <fullName evidence="2">Uncharacterized protein</fullName>
    </submittedName>
</protein>
<accession>A0A813E8I8</accession>
<gene>
    <name evidence="2" type="ORF">PGLA1383_LOCUS15871</name>
</gene>
<feature type="compositionally biased region" description="Low complexity" evidence="1">
    <location>
        <begin position="18"/>
        <end position="34"/>
    </location>
</feature>
<dbReference type="EMBL" id="CAJNNV010009491">
    <property type="protein sequence ID" value="CAE8597427.1"/>
    <property type="molecule type" value="Genomic_DNA"/>
</dbReference>
<keyword evidence="3" id="KW-1185">Reference proteome</keyword>
<feature type="region of interest" description="Disordered" evidence="1">
    <location>
        <begin position="1"/>
        <end position="67"/>
    </location>
</feature>
<proteinExistence type="predicted"/>
<dbReference type="Proteomes" id="UP000654075">
    <property type="component" value="Unassembled WGS sequence"/>
</dbReference>
<feature type="region of interest" description="Disordered" evidence="1">
    <location>
        <begin position="153"/>
        <end position="175"/>
    </location>
</feature>
<evidence type="ECO:0000313" key="2">
    <source>
        <dbReference type="EMBL" id="CAE8597427.1"/>
    </source>
</evidence>
<evidence type="ECO:0000256" key="1">
    <source>
        <dbReference type="SAM" id="MobiDB-lite"/>
    </source>
</evidence>
<evidence type="ECO:0000313" key="3">
    <source>
        <dbReference type="Proteomes" id="UP000654075"/>
    </source>
</evidence>
<comment type="caution">
    <text evidence="2">The sequence shown here is derived from an EMBL/GenBank/DDBJ whole genome shotgun (WGS) entry which is preliminary data.</text>
</comment>
<organism evidence="2 3">
    <name type="scientific">Polarella glacialis</name>
    <name type="common">Dinoflagellate</name>
    <dbReference type="NCBI Taxonomy" id="89957"/>
    <lineage>
        <taxon>Eukaryota</taxon>
        <taxon>Sar</taxon>
        <taxon>Alveolata</taxon>
        <taxon>Dinophyceae</taxon>
        <taxon>Suessiales</taxon>
        <taxon>Suessiaceae</taxon>
        <taxon>Polarella</taxon>
    </lineage>
</organism>
<dbReference type="AlphaFoldDB" id="A0A813E8I8"/>